<comment type="caution">
    <text evidence="2">The sequence shown here is derived from an EMBL/GenBank/DDBJ whole genome shotgun (WGS) entry which is preliminary data.</text>
</comment>
<dbReference type="EMBL" id="JANPWB010000012">
    <property type="protein sequence ID" value="KAJ1112238.1"/>
    <property type="molecule type" value="Genomic_DNA"/>
</dbReference>
<dbReference type="Proteomes" id="UP001066276">
    <property type="component" value="Chromosome 8"/>
</dbReference>
<sequence length="95" mass="11005">MQDNVDRTTRIKKLEKSYELLKNKIDNLENCSRRSSVCNLRITGTILQVDLEAHIQALFAHLLQFLDDRTLRVFSPSQQQKNLPPDTSLESTTFN</sequence>
<evidence type="ECO:0000256" key="1">
    <source>
        <dbReference type="SAM" id="MobiDB-lite"/>
    </source>
</evidence>
<evidence type="ECO:0000313" key="2">
    <source>
        <dbReference type="EMBL" id="KAJ1112238.1"/>
    </source>
</evidence>
<dbReference type="AlphaFoldDB" id="A0AAV7N873"/>
<accession>A0AAV7N873</accession>
<reference evidence="2" key="1">
    <citation type="journal article" date="2022" name="bioRxiv">
        <title>Sequencing and chromosome-scale assembly of the giantPleurodeles waltlgenome.</title>
        <authorList>
            <person name="Brown T."/>
            <person name="Elewa A."/>
            <person name="Iarovenko S."/>
            <person name="Subramanian E."/>
            <person name="Araus A.J."/>
            <person name="Petzold A."/>
            <person name="Susuki M."/>
            <person name="Suzuki K.-i.T."/>
            <person name="Hayashi T."/>
            <person name="Toyoda A."/>
            <person name="Oliveira C."/>
            <person name="Osipova E."/>
            <person name="Leigh N.D."/>
            <person name="Simon A."/>
            <person name="Yun M.H."/>
        </authorList>
    </citation>
    <scope>NUCLEOTIDE SEQUENCE</scope>
    <source>
        <strain evidence="2">20211129_DDA</strain>
        <tissue evidence="2">Liver</tissue>
    </source>
</reference>
<gene>
    <name evidence="2" type="ORF">NDU88_000506</name>
</gene>
<proteinExistence type="predicted"/>
<feature type="region of interest" description="Disordered" evidence="1">
    <location>
        <begin position="76"/>
        <end position="95"/>
    </location>
</feature>
<keyword evidence="3" id="KW-1185">Reference proteome</keyword>
<organism evidence="2 3">
    <name type="scientific">Pleurodeles waltl</name>
    <name type="common">Iberian ribbed newt</name>
    <dbReference type="NCBI Taxonomy" id="8319"/>
    <lineage>
        <taxon>Eukaryota</taxon>
        <taxon>Metazoa</taxon>
        <taxon>Chordata</taxon>
        <taxon>Craniata</taxon>
        <taxon>Vertebrata</taxon>
        <taxon>Euteleostomi</taxon>
        <taxon>Amphibia</taxon>
        <taxon>Batrachia</taxon>
        <taxon>Caudata</taxon>
        <taxon>Salamandroidea</taxon>
        <taxon>Salamandridae</taxon>
        <taxon>Pleurodelinae</taxon>
        <taxon>Pleurodeles</taxon>
    </lineage>
</organism>
<protein>
    <submittedName>
        <fullName evidence="2">Uncharacterized protein</fullName>
    </submittedName>
</protein>
<name>A0AAV7N873_PLEWA</name>
<evidence type="ECO:0000313" key="3">
    <source>
        <dbReference type="Proteomes" id="UP001066276"/>
    </source>
</evidence>